<dbReference type="EMBL" id="BPLR01013211">
    <property type="protein sequence ID" value="GIY59516.1"/>
    <property type="molecule type" value="Genomic_DNA"/>
</dbReference>
<evidence type="ECO:0000313" key="1">
    <source>
        <dbReference type="EMBL" id="GIY59516.1"/>
    </source>
</evidence>
<reference evidence="1 2" key="1">
    <citation type="submission" date="2021-06" db="EMBL/GenBank/DDBJ databases">
        <title>Caerostris extrusa draft genome.</title>
        <authorList>
            <person name="Kono N."/>
            <person name="Arakawa K."/>
        </authorList>
    </citation>
    <scope>NUCLEOTIDE SEQUENCE [LARGE SCALE GENOMIC DNA]</scope>
</reference>
<comment type="caution">
    <text evidence="1">The sequence shown here is derived from an EMBL/GenBank/DDBJ whole genome shotgun (WGS) entry which is preliminary data.</text>
</comment>
<accession>A0AAV4UNQ2</accession>
<dbReference type="AlphaFoldDB" id="A0AAV4UNQ2"/>
<keyword evidence="2" id="KW-1185">Reference proteome</keyword>
<sequence length="90" mass="10498">MIFKGAWEEAYGNVIRARDFDQLVDGLGLWEYVARQHGVRGRKMEASSEPEILVSWVMDEDYGICRRAAWGAWEEAYGERHQSQRFWSVG</sequence>
<evidence type="ECO:0000313" key="2">
    <source>
        <dbReference type="Proteomes" id="UP001054945"/>
    </source>
</evidence>
<name>A0AAV4UNQ2_CAEEX</name>
<protein>
    <submittedName>
        <fullName evidence="1">Uncharacterized protein</fullName>
    </submittedName>
</protein>
<dbReference type="Proteomes" id="UP001054945">
    <property type="component" value="Unassembled WGS sequence"/>
</dbReference>
<gene>
    <name evidence="1" type="ORF">CEXT_295901</name>
</gene>
<proteinExistence type="predicted"/>
<organism evidence="1 2">
    <name type="scientific">Caerostris extrusa</name>
    <name type="common">Bark spider</name>
    <name type="synonym">Caerostris bankana</name>
    <dbReference type="NCBI Taxonomy" id="172846"/>
    <lineage>
        <taxon>Eukaryota</taxon>
        <taxon>Metazoa</taxon>
        <taxon>Ecdysozoa</taxon>
        <taxon>Arthropoda</taxon>
        <taxon>Chelicerata</taxon>
        <taxon>Arachnida</taxon>
        <taxon>Araneae</taxon>
        <taxon>Araneomorphae</taxon>
        <taxon>Entelegynae</taxon>
        <taxon>Araneoidea</taxon>
        <taxon>Araneidae</taxon>
        <taxon>Caerostris</taxon>
    </lineage>
</organism>